<name>A0A444VYU5_9FLAO</name>
<gene>
    <name evidence="1" type="ORF">NU08_2329</name>
</gene>
<evidence type="ECO:0000313" key="1">
    <source>
        <dbReference type="EMBL" id="RYJ38743.1"/>
    </source>
</evidence>
<proteinExistence type="predicted"/>
<evidence type="ECO:0000313" key="2">
    <source>
        <dbReference type="Proteomes" id="UP000290433"/>
    </source>
</evidence>
<comment type="caution">
    <text evidence="1">The sequence shown here is derived from an EMBL/GenBank/DDBJ whole genome shotgun (WGS) entry which is preliminary data.</text>
</comment>
<sequence length="62" mass="6963">MARQIIAARCLGNLSFVFKKVKIGSNKTANKNAIKIGVRISFPRQKINAKQIKVTRMKESFA</sequence>
<organism evidence="1 2">
    <name type="scientific">Flavobacterium anhuiense</name>
    <dbReference type="NCBI Taxonomy" id="459526"/>
    <lineage>
        <taxon>Bacteria</taxon>
        <taxon>Pseudomonadati</taxon>
        <taxon>Bacteroidota</taxon>
        <taxon>Flavobacteriia</taxon>
        <taxon>Flavobacteriales</taxon>
        <taxon>Flavobacteriaceae</taxon>
        <taxon>Flavobacterium</taxon>
    </lineage>
</organism>
<dbReference type="Proteomes" id="UP000290433">
    <property type="component" value="Unassembled WGS sequence"/>
</dbReference>
<dbReference type="AlphaFoldDB" id="A0A444VYU5"/>
<protein>
    <submittedName>
        <fullName evidence="1">Uncharacterized protein</fullName>
    </submittedName>
</protein>
<reference evidence="1 2" key="1">
    <citation type="submission" date="2014-12" db="EMBL/GenBank/DDBJ databases">
        <title>Genome sequence of Flavobacterium anhuiense RCM74.</title>
        <authorList>
            <person name="Kim J.F."/>
            <person name="Song J.Y."/>
            <person name="Kwak M.-J."/>
            <person name="Lee S.-W."/>
        </authorList>
    </citation>
    <scope>NUCLEOTIDE SEQUENCE [LARGE SCALE GENOMIC DNA]</scope>
    <source>
        <strain evidence="1 2">RCM74</strain>
    </source>
</reference>
<accession>A0A444VYU5</accession>
<dbReference type="EMBL" id="JUIV01000007">
    <property type="protein sequence ID" value="RYJ38743.1"/>
    <property type="molecule type" value="Genomic_DNA"/>
</dbReference>